<dbReference type="RefSeq" id="WP_012795226.1">
    <property type="nucleotide sequence ID" value="NC_013158.1"/>
</dbReference>
<evidence type="ECO:0000256" key="5">
    <source>
        <dbReference type="ARBA" id="ARBA00022840"/>
    </source>
</evidence>
<dbReference type="EMBL" id="CP001687">
    <property type="protein sequence ID" value="ACV10349.1"/>
    <property type="molecule type" value="Genomic_DNA"/>
</dbReference>
<dbReference type="STRING" id="519442.Huta_0161"/>
<name>C7NP58_HALUD</name>
<evidence type="ECO:0000256" key="3">
    <source>
        <dbReference type="ARBA" id="ARBA00022448"/>
    </source>
</evidence>
<dbReference type="InterPro" id="IPR027417">
    <property type="entry name" value="P-loop_NTPase"/>
</dbReference>
<dbReference type="InterPro" id="IPR015856">
    <property type="entry name" value="ABC_transpr_CbiO/EcfA_su"/>
</dbReference>
<evidence type="ECO:0000256" key="6">
    <source>
        <dbReference type="ARBA" id="ARBA00023136"/>
    </source>
</evidence>
<feature type="domain" description="ABC transporter" evidence="8">
    <location>
        <begin position="4"/>
        <end position="235"/>
    </location>
</feature>
<dbReference type="GeneID" id="8382423"/>
<dbReference type="InterPro" id="IPR050095">
    <property type="entry name" value="ECF_ABC_transporter_ATP-bd"/>
</dbReference>
<reference evidence="9 10" key="1">
    <citation type="journal article" date="2009" name="Stand. Genomic Sci.">
        <title>Complete genome sequence of Halorhabdus utahensis type strain (AX-2).</title>
        <authorList>
            <person name="Anderson I."/>
            <person name="Tindall B.J."/>
            <person name="Pomrenke H."/>
            <person name="Goker M."/>
            <person name="Lapidus A."/>
            <person name="Nolan M."/>
            <person name="Copeland A."/>
            <person name="Glavina Del Rio T."/>
            <person name="Chen F."/>
            <person name="Tice H."/>
            <person name="Cheng J.F."/>
            <person name="Lucas S."/>
            <person name="Chertkov O."/>
            <person name="Bruce D."/>
            <person name="Brettin T."/>
            <person name="Detter J.C."/>
            <person name="Han C."/>
            <person name="Goodwin L."/>
            <person name="Land M."/>
            <person name="Hauser L."/>
            <person name="Chang Y.J."/>
            <person name="Jeffries C.D."/>
            <person name="Pitluck S."/>
            <person name="Pati A."/>
            <person name="Mavromatis K."/>
            <person name="Ivanova N."/>
            <person name="Ovchinnikova G."/>
            <person name="Chen A."/>
            <person name="Palaniappan K."/>
            <person name="Chain P."/>
            <person name="Rohde M."/>
            <person name="Bristow J."/>
            <person name="Eisen J.A."/>
            <person name="Markowitz V."/>
            <person name="Hugenholtz P."/>
            <person name="Kyrpides N.C."/>
            <person name="Klenk H.P."/>
        </authorList>
    </citation>
    <scope>NUCLEOTIDE SEQUENCE [LARGE SCALE GENOMIC DNA]</scope>
    <source>
        <strain evidence="10">DSM 12940 / JCM 11049 / AX-2</strain>
    </source>
</reference>
<keyword evidence="3" id="KW-0813">Transport</keyword>
<dbReference type="Proteomes" id="UP000002071">
    <property type="component" value="Chromosome"/>
</dbReference>
<dbReference type="GO" id="GO:0042626">
    <property type="term" value="F:ATPase-coupled transmembrane transporter activity"/>
    <property type="evidence" value="ECO:0007669"/>
    <property type="project" value="TreeGrafter"/>
</dbReference>
<protein>
    <submittedName>
        <fullName evidence="9">ABC transporter related</fullName>
    </submittedName>
</protein>
<dbReference type="InterPro" id="IPR003593">
    <property type="entry name" value="AAA+_ATPase"/>
</dbReference>
<dbReference type="PANTHER" id="PTHR43553">
    <property type="entry name" value="HEAVY METAL TRANSPORTER"/>
    <property type="match status" value="1"/>
</dbReference>
<dbReference type="PROSITE" id="PS50893">
    <property type="entry name" value="ABC_TRANSPORTER_2"/>
    <property type="match status" value="1"/>
</dbReference>
<keyword evidence="10" id="KW-1185">Reference proteome</keyword>
<evidence type="ECO:0000256" key="1">
    <source>
        <dbReference type="ARBA" id="ARBA00004202"/>
    </source>
</evidence>
<dbReference type="GO" id="GO:0005524">
    <property type="term" value="F:ATP binding"/>
    <property type="evidence" value="ECO:0007669"/>
    <property type="project" value="UniProtKB-KW"/>
</dbReference>
<evidence type="ECO:0000256" key="4">
    <source>
        <dbReference type="ARBA" id="ARBA00022741"/>
    </source>
</evidence>
<evidence type="ECO:0000313" key="9">
    <source>
        <dbReference type="EMBL" id="ACV10349.1"/>
    </source>
</evidence>
<accession>C7NP58</accession>
<dbReference type="PROSITE" id="PS00211">
    <property type="entry name" value="ABC_TRANSPORTER_1"/>
    <property type="match status" value="1"/>
</dbReference>
<dbReference type="InterPro" id="IPR017871">
    <property type="entry name" value="ABC_transporter-like_CS"/>
</dbReference>
<comment type="subcellular location">
    <subcellularLocation>
        <location evidence="1">Cell membrane</location>
        <topology evidence="1">Peripheral membrane protein</topology>
    </subcellularLocation>
</comment>
<dbReference type="CDD" id="cd03225">
    <property type="entry name" value="ABC_cobalt_CbiO_domain1"/>
    <property type="match status" value="1"/>
</dbReference>
<organism evidence="9 10">
    <name type="scientific">Halorhabdus utahensis (strain DSM 12940 / JCM 11049 / AX-2)</name>
    <dbReference type="NCBI Taxonomy" id="519442"/>
    <lineage>
        <taxon>Archaea</taxon>
        <taxon>Methanobacteriati</taxon>
        <taxon>Methanobacteriota</taxon>
        <taxon>Stenosarchaea group</taxon>
        <taxon>Halobacteria</taxon>
        <taxon>Halobacteriales</taxon>
        <taxon>Haloarculaceae</taxon>
        <taxon>Halorhabdus</taxon>
    </lineage>
</organism>
<dbReference type="GO" id="GO:0043190">
    <property type="term" value="C:ATP-binding cassette (ABC) transporter complex"/>
    <property type="evidence" value="ECO:0007669"/>
    <property type="project" value="TreeGrafter"/>
</dbReference>
<dbReference type="GO" id="GO:0016887">
    <property type="term" value="F:ATP hydrolysis activity"/>
    <property type="evidence" value="ECO:0007669"/>
    <property type="project" value="InterPro"/>
</dbReference>
<dbReference type="OrthoDB" id="18209at2157"/>
<dbReference type="HOGENOM" id="CLU_000604_1_22_2"/>
<comment type="similarity">
    <text evidence="2">Belongs to the ABC transporter superfamily.</text>
</comment>
<dbReference type="Pfam" id="PF00005">
    <property type="entry name" value="ABC_tran"/>
    <property type="match status" value="1"/>
</dbReference>
<dbReference type="SUPFAM" id="SSF52540">
    <property type="entry name" value="P-loop containing nucleoside triphosphate hydrolases"/>
    <property type="match status" value="1"/>
</dbReference>
<dbReference type="AlphaFoldDB" id="C7NP58"/>
<keyword evidence="5" id="KW-0067">ATP-binding</keyword>
<dbReference type="Gene3D" id="3.40.50.300">
    <property type="entry name" value="P-loop containing nucleotide triphosphate hydrolases"/>
    <property type="match status" value="1"/>
</dbReference>
<dbReference type="SMART" id="SM00382">
    <property type="entry name" value="AAA"/>
    <property type="match status" value="1"/>
</dbReference>
<sequence>MNTLDARDLSFAYPDGTTALGGIDLTIEAGERVAILGPNGAGKSTLLSLLAGLRDPASGEVRYFGTDESADDLRDRIAHCPQTPADYLFNATVREDLEYGPAQLGIDRGTATGRIDALAAEFGLDGLLEKPPFRLSGGEQRRASLAAALAVDPELVLLDEPVADVDADHREMILDALDRRNEAGTTIVVSTPDADLVPRIADRVVLLDRTGSIVRDGQVREVLTDHESLSAVGVSPPRVTEAFVRAGFPDPPLTVEEAVDRLTQVTDDVDE</sequence>
<evidence type="ECO:0000256" key="2">
    <source>
        <dbReference type="ARBA" id="ARBA00005417"/>
    </source>
</evidence>
<keyword evidence="4" id="KW-0547">Nucleotide-binding</keyword>
<proteinExistence type="inferred from homology"/>
<dbReference type="InterPro" id="IPR003439">
    <property type="entry name" value="ABC_transporter-like_ATP-bd"/>
</dbReference>
<dbReference type="eggNOG" id="arCOG00202">
    <property type="taxonomic scope" value="Archaea"/>
</dbReference>
<dbReference type="PANTHER" id="PTHR43553:SF24">
    <property type="entry name" value="ENERGY-COUPLING FACTOR TRANSPORTER ATP-BINDING PROTEIN ECFA1"/>
    <property type="match status" value="1"/>
</dbReference>
<gene>
    <name evidence="9" type="ordered locus">Huta_0161</name>
</gene>
<dbReference type="KEGG" id="hut:Huta_0161"/>
<evidence type="ECO:0000259" key="8">
    <source>
        <dbReference type="PROSITE" id="PS50893"/>
    </source>
</evidence>
<keyword evidence="6" id="KW-0472">Membrane</keyword>
<evidence type="ECO:0000256" key="7">
    <source>
        <dbReference type="ARBA" id="ARBA00025157"/>
    </source>
</evidence>
<comment type="function">
    <text evidence="7">Probably part of an ABC transporter complex. Responsible for energy coupling to the transport system.</text>
</comment>
<evidence type="ECO:0000313" key="10">
    <source>
        <dbReference type="Proteomes" id="UP000002071"/>
    </source>
</evidence>